<gene>
    <name evidence="2" type="ORF">PRUPE_2G132900</name>
</gene>
<dbReference type="Gramene" id="ONI22493">
    <property type="protein sequence ID" value="ONI22493"/>
    <property type="gene ID" value="PRUPE_2G132900"/>
</dbReference>
<feature type="region of interest" description="Disordered" evidence="1">
    <location>
        <begin position="1"/>
        <end position="22"/>
    </location>
</feature>
<evidence type="ECO:0000256" key="1">
    <source>
        <dbReference type="SAM" id="MobiDB-lite"/>
    </source>
</evidence>
<dbReference type="EMBL" id="CM007652">
    <property type="protein sequence ID" value="ONI22492.1"/>
    <property type="molecule type" value="Genomic_DNA"/>
</dbReference>
<dbReference type="Proteomes" id="UP000006882">
    <property type="component" value="Chromosome G2"/>
</dbReference>
<organism evidence="2 3">
    <name type="scientific">Prunus persica</name>
    <name type="common">Peach</name>
    <name type="synonym">Amygdalus persica</name>
    <dbReference type="NCBI Taxonomy" id="3760"/>
    <lineage>
        <taxon>Eukaryota</taxon>
        <taxon>Viridiplantae</taxon>
        <taxon>Streptophyta</taxon>
        <taxon>Embryophyta</taxon>
        <taxon>Tracheophyta</taxon>
        <taxon>Spermatophyta</taxon>
        <taxon>Magnoliopsida</taxon>
        <taxon>eudicotyledons</taxon>
        <taxon>Gunneridae</taxon>
        <taxon>Pentapetalae</taxon>
        <taxon>rosids</taxon>
        <taxon>fabids</taxon>
        <taxon>Rosales</taxon>
        <taxon>Rosaceae</taxon>
        <taxon>Amygdaloideae</taxon>
        <taxon>Amygdaleae</taxon>
        <taxon>Prunus</taxon>
    </lineage>
</organism>
<protein>
    <submittedName>
        <fullName evidence="2">Uncharacterized protein</fullName>
    </submittedName>
</protein>
<sequence>MSMGSPYLTPSSLSEDGDMELEEKKTASAAFFPSFGTLNTSKFPNLSGWWKKNEQQHHHLLVS</sequence>
<reference evidence="2 3" key="1">
    <citation type="journal article" date="2013" name="Nat. Genet.">
        <title>The high-quality draft genome of peach (Prunus persica) identifies unique patterns of genetic diversity, domestication and genome evolution.</title>
        <authorList>
            <consortium name="International Peach Genome Initiative"/>
            <person name="Verde I."/>
            <person name="Abbott A.G."/>
            <person name="Scalabrin S."/>
            <person name="Jung S."/>
            <person name="Shu S."/>
            <person name="Marroni F."/>
            <person name="Zhebentyayeva T."/>
            <person name="Dettori M.T."/>
            <person name="Grimwood J."/>
            <person name="Cattonaro F."/>
            <person name="Zuccolo A."/>
            <person name="Rossini L."/>
            <person name="Jenkins J."/>
            <person name="Vendramin E."/>
            <person name="Meisel L.A."/>
            <person name="Decroocq V."/>
            <person name="Sosinski B."/>
            <person name="Prochnik S."/>
            <person name="Mitros T."/>
            <person name="Policriti A."/>
            <person name="Cipriani G."/>
            <person name="Dondini L."/>
            <person name="Ficklin S."/>
            <person name="Goodstein D.M."/>
            <person name="Xuan P."/>
            <person name="Del Fabbro C."/>
            <person name="Aramini V."/>
            <person name="Copetti D."/>
            <person name="Gonzalez S."/>
            <person name="Horner D.S."/>
            <person name="Falchi R."/>
            <person name="Lucas S."/>
            <person name="Mica E."/>
            <person name="Maldonado J."/>
            <person name="Lazzari B."/>
            <person name="Bielenberg D."/>
            <person name="Pirona R."/>
            <person name="Miculan M."/>
            <person name="Barakat A."/>
            <person name="Testolin R."/>
            <person name="Stella A."/>
            <person name="Tartarini S."/>
            <person name="Tonutti P."/>
            <person name="Arus P."/>
            <person name="Orellana A."/>
            <person name="Wells C."/>
            <person name="Main D."/>
            <person name="Vizzotto G."/>
            <person name="Silva H."/>
            <person name="Salamini F."/>
            <person name="Schmutz J."/>
            <person name="Morgante M."/>
            <person name="Rokhsar D.S."/>
        </authorList>
    </citation>
    <scope>NUCLEOTIDE SEQUENCE [LARGE SCALE GENOMIC DNA]</scope>
    <source>
        <strain evidence="3">cv. Nemared</strain>
    </source>
</reference>
<dbReference type="EMBL" id="CM007652">
    <property type="protein sequence ID" value="ONI22493.1"/>
    <property type="molecule type" value="Genomic_DNA"/>
</dbReference>
<evidence type="ECO:0000313" key="3">
    <source>
        <dbReference type="Proteomes" id="UP000006882"/>
    </source>
</evidence>
<proteinExistence type="predicted"/>
<name>A0A251QF82_PRUPE</name>
<keyword evidence="3" id="KW-1185">Reference proteome</keyword>
<dbReference type="AlphaFoldDB" id="A0A251QF82"/>
<evidence type="ECO:0000313" key="2">
    <source>
        <dbReference type="EMBL" id="ONI22491.1"/>
    </source>
</evidence>
<reference evidence="2" key="2">
    <citation type="submission" date="2016-12" db="EMBL/GenBank/DDBJ databases">
        <title>WGS assembly of Prunus persica.</title>
        <authorList>
            <person name="Verde I."/>
            <person name="Jenkins J."/>
            <person name="Dondini L."/>
            <person name="Micali S."/>
            <person name="Pagliarani G."/>
            <person name="Vendramin E."/>
            <person name="Paris R."/>
            <person name="Aramini V."/>
            <person name="Gazza L."/>
            <person name="Rossini L."/>
            <person name="Bassi D."/>
            <person name="Troggio M."/>
            <person name="Shu S."/>
            <person name="Grimwood J.H."/>
            <person name="Tartarini S."/>
            <person name="Dettori M.T."/>
            <person name="Schmutz J."/>
        </authorList>
    </citation>
    <scope>NUCLEOTIDE SEQUENCE</scope>
</reference>
<accession>A0A251QF82</accession>
<dbReference type="EMBL" id="CM007652">
    <property type="protein sequence ID" value="ONI22491.1"/>
    <property type="molecule type" value="Genomic_DNA"/>
</dbReference>
<dbReference type="Gramene" id="ONI22491">
    <property type="protein sequence ID" value="ONI22491"/>
    <property type="gene ID" value="PRUPE_2G132900"/>
</dbReference>
<dbReference type="Gramene" id="ONI22492">
    <property type="protein sequence ID" value="ONI22492"/>
    <property type="gene ID" value="PRUPE_2G132900"/>
</dbReference>